<feature type="transmembrane region" description="Helical" evidence="10">
    <location>
        <begin position="203"/>
        <end position="235"/>
    </location>
</feature>
<keyword evidence="2" id="KW-0813">Transport</keyword>
<feature type="transmembrane region" description="Helical" evidence="10">
    <location>
        <begin position="163"/>
        <end position="182"/>
    </location>
</feature>
<proteinExistence type="predicted"/>
<feature type="transmembrane region" description="Helical" evidence="10">
    <location>
        <begin position="20"/>
        <end position="42"/>
    </location>
</feature>
<keyword evidence="3" id="KW-1003">Cell membrane</keyword>
<evidence type="ECO:0000313" key="12">
    <source>
        <dbReference type="Proteomes" id="UP001500831"/>
    </source>
</evidence>
<evidence type="ECO:0000256" key="10">
    <source>
        <dbReference type="SAM" id="Phobius"/>
    </source>
</evidence>
<keyword evidence="12" id="KW-1185">Reference proteome</keyword>
<name>A0ABN3VXQ7_9ACTN</name>
<keyword evidence="4" id="KW-0997">Cell inner membrane</keyword>
<evidence type="ECO:0000256" key="5">
    <source>
        <dbReference type="ARBA" id="ARBA00022605"/>
    </source>
</evidence>
<keyword evidence="9 10" id="KW-0472">Membrane</keyword>
<evidence type="ECO:0000313" key="11">
    <source>
        <dbReference type="EMBL" id="GAA2869838.1"/>
    </source>
</evidence>
<keyword evidence="6 10" id="KW-0812">Transmembrane</keyword>
<dbReference type="Pfam" id="PF07264">
    <property type="entry name" value="EI24"/>
    <property type="match status" value="1"/>
</dbReference>
<dbReference type="Proteomes" id="UP001500831">
    <property type="component" value="Unassembled WGS sequence"/>
</dbReference>
<dbReference type="InterPro" id="IPR050480">
    <property type="entry name" value="CysZ-like"/>
</dbReference>
<evidence type="ECO:0000256" key="6">
    <source>
        <dbReference type="ARBA" id="ARBA00022692"/>
    </source>
</evidence>
<evidence type="ECO:0000256" key="4">
    <source>
        <dbReference type="ARBA" id="ARBA00022519"/>
    </source>
</evidence>
<dbReference type="InterPro" id="IPR059112">
    <property type="entry name" value="CysZ/EI24"/>
</dbReference>
<keyword evidence="5" id="KW-0028">Amino-acid biosynthesis</keyword>
<comment type="caution">
    <text evidence="11">The sequence shown here is derived from an EMBL/GenBank/DDBJ whole genome shotgun (WGS) entry which is preliminary data.</text>
</comment>
<keyword evidence="8" id="KW-0764">Sulfate transport</keyword>
<keyword evidence="7 10" id="KW-1133">Transmembrane helix</keyword>
<evidence type="ECO:0000256" key="8">
    <source>
        <dbReference type="ARBA" id="ARBA00023032"/>
    </source>
</evidence>
<gene>
    <name evidence="11" type="ORF">GCM10010517_29930</name>
</gene>
<organism evidence="11 12">
    <name type="scientific">Streptosporangium fragile</name>
    <dbReference type="NCBI Taxonomy" id="46186"/>
    <lineage>
        <taxon>Bacteria</taxon>
        <taxon>Bacillati</taxon>
        <taxon>Actinomycetota</taxon>
        <taxon>Actinomycetes</taxon>
        <taxon>Streptosporangiales</taxon>
        <taxon>Streptosporangiaceae</taxon>
        <taxon>Streptosporangium</taxon>
    </lineage>
</organism>
<protein>
    <submittedName>
        <fullName evidence="11">EI24 domain-containing protein</fullName>
    </submittedName>
</protein>
<evidence type="ECO:0000256" key="2">
    <source>
        <dbReference type="ARBA" id="ARBA00022448"/>
    </source>
</evidence>
<evidence type="ECO:0000256" key="7">
    <source>
        <dbReference type="ARBA" id="ARBA00022989"/>
    </source>
</evidence>
<sequence length="258" mass="28130">MDGIGFFFQGLRWVARYPRWWSFGLIPALIVFVLYAFGLYFLGTNALDIADWATPFADGWGEAARTALRGVVALALFGAGLVLSVVTFTAVTLIVGEPFYEKLSEKVEETYGEVPTGHELPLWKSIPRSIKDSLVTLCWVLLFTIPLFFLGFVPVIGQTVVPVLGALVSGFFLTVELTTLALERRGMVRKSRFALLRRNKATSLGFGVLLFLLFLVPFVAVIAMPAAVAGAAIMVRTRLAAPAFPAGRPGGDTHFGRI</sequence>
<evidence type="ECO:0000256" key="3">
    <source>
        <dbReference type="ARBA" id="ARBA00022475"/>
    </source>
</evidence>
<dbReference type="EMBL" id="BAAAVI010000018">
    <property type="protein sequence ID" value="GAA2869838.1"/>
    <property type="molecule type" value="Genomic_DNA"/>
</dbReference>
<feature type="transmembrane region" description="Helical" evidence="10">
    <location>
        <begin position="71"/>
        <end position="96"/>
    </location>
</feature>
<accession>A0ABN3VXQ7</accession>
<dbReference type="PANTHER" id="PTHR37468">
    <property type="entry name" value="SULFATE TRANSPORTER CYSZ"/>
    <property type="match status" value="1"/>
</dbReference>
<feature type="transmembrane region" description="Helical" evidence="10">
    <location>
        <begin position="134"/>
        <end position="157"/>
    </location>
</feature>
<comment type="subcellular location">
    <subcellularLocation>
        <location evidence="1">Membrane</location>
        <topology evidence="1">Multi-pass membrane protein</topology>
    </subcellularLocation>
</comment>
<reference evidence="11 12" key="1">
    <citation type="journal article" date="2019" name="Int. J. Syst. Evol. Microbiol.">
        <title>The Global Catalogue of Microorganisms (GCM) 10K type strain sequencing project: providing services to taxonomists for standard genome sequencing and annotation.</title>
        <authorList>
            <consortium name="The Broad Institute Genomics Platform"/>
            <consortium name="The Broad Institute Genome Sequencing Center for Infectious Disease"/>
            <person name="Wu L."/>
            <person name="Ma J."/>
        </authorList>
    </citation>
    <scope>NUCLEOTIDE SEQUENCE [LARGE SCALE GENOMIC DNA]</scope>
    <source>
        <strain evidence="11 12">JCM 6242</strain>
    </source>
</reference>
<evidence type="ECO:0000256" key="1">
    <source>
        <dbReference type="ARBA" id="ARBA00004141"/>
    </source>
</evidence>
<evidence type="ECO:0000256" key="9">
    <source>
        <dbReference type="ARBA" id="ARBA00023136"/>
    </source>
</evidence>
<dbReference type="PANTHER" id="PTHR37468:SF1">
    <property type="entry name" value="SULFATE TRANSPORTER CYSZ"/>
    <property type="match status" value="1"/>
</dbReference>
<dbReference type="RefSeq" id="WP_344971614.1">
    <property type="nucleotide sequence ID" value="NZ_BAAAVI010000018.1"/>
</dbReference>